<dbReference type="PANTHER" id="PTHR43591:SF24">
    <property type="entry name" value="2-METHOXY-6-POLYPRENYL-1,4-BENZOQUINOL METHYLASE, MITOCHONDRIAL"/>
    <property type="match status" value="1"/>
</dbReference>
<keyword evidence="2" id="KW-0489">Methyltransferase</keyword>
<reference evidence="2 3" key="1">
    <citation type="submission" date="2018-06" db="EMBL/GenBank/DDBJ databases">
        <authorList>
            <consortium name="Pathogen Informatics"/>
            <person name="Doyle S."/>
        </authorList>
    </citation>
    <scope>NUCLEOTIDE SEQUENCE [LARGE SCALE GENOMIC DNA]</scope>
    <source>
        <strain evidence="2 3">NCTC10821</strain>
    </source>
</reference>
<dbReference type="Proteomes" id="UP000254978">
    <property type="component" value="Unassembled WGS sequence"/>
</dbReference>
<dbReference type="PANTHER" id="PTHR43591">
    <property type="entry name" value="METHYLTRANSFERASE"/>
    <property type="match status" value="1"/>
</dbReference>
<evidence type="ECO:0000313" key="3">
    <source>
        <dbReference type="Proteomes" id="UP000254978"/>
    </source>
</evidence>
<dbReference type="Gene3D" id="3.40.50.150">
    <property type="entry name" value="Vaccinia Virus protein VP39"/>
    <property type="match status" value="1"/>
</dbReference>
<keyword evidence="3" id="KW-1185">Reference proteome</keyword>
<sequence length="191" mass="19853">MTATGDVPTAFDPGADSYDALVGANPGYNEHLRLSAQRMNLPNGGRGLRLLDAGCGTGLSTAALLAVAPEAEIVAVDGSAGMLAQARKKNWPDSVSFVHSYIERIAEAGVHGPFDGIFAAYLIRNVNDADAQLRAFRELLKPGGHLRCMNTRCATPGRPPHCGISWPPRSSSRPASSAPATPSCTGICAAA</sequence>
<dbReference type="SUPFAM" id="SSF53335">
    <property type="entry name" value="S-adenosyl-L-methionine-dependent methyltransferases"/>
    <property type="match status" value="1"/>
</dbReference>
<dbReference type="EMBL" id="UGQT01000001">
    <property type="protein sequence ID" value="STZ57314.1"/>
    <property type="molecule type" value="Genomic_DNA"/>
</dbReference>
<name>A0A378TA37_9MYCO</name>
<dbReference type="GO" id="GO:0043770">
    <property type="term" value="F:demethylmenaquinone methyltransferase activity"/>
    <property type="evidence" value="ECO:0007669"/>
    <property type="project" value="UniProtKB-EC"/>
</dbReference>
<dbReference type="InterPro" id="IPR041698">
    <property type="entry name" value="Methyltransf_25"/>
</dbReference>
<feature type="domain" description="Methyltransferase" evidence="1">
    <location>
        <begin position="51"/>
        <end position="144"/>
    </location>
</feature>
<dbReference type="CDD" id="cd02440">
    <property type="entry name" value="AdoMet_MTases"/>
    <property type="match status" value="1"/>
</dbReference>
<evidence type="ECO:0000313" key="2">
    <source>
        <dbReference type="EMBL" id="STZ57314.1"/>
    </source>
</evidence>
<organism evidence="2 3">
    <name type="scientific">Mycolicibacterium tokaiense</name>
    <dbReference type="NCBI Taxonomy" id="39695"/>
    <lineage>
        <taxon>Bacteria</taxon>
        <taxon>Bacillati</taxon>
        <taxon>Actinomycetota</taxon>
        <taxon>Actinomycetes</taxon>
        <taxon>Mycobacteriales</taxon>
        <taxon>Mycobacteriaceae</taxon>
        <taxon>Mycolicibacterium</taxon>
    </lineage>
</organism>
<keyword evidence="2" id="KW-0808">Transferase</keyword>
<proteinExistence type="predicted"/>
<dbReference type="Pfam" id="PF13649">
    <property type="entry name" value="Methyltransf_25"/>
    <property type="match status" value="1"/>
</dbReference>
<gene>
    <name evidence="2" type="primary">ubiE_1</name>
    <name evidence="2" type="ORF">NCTC10821_00814</name>
</gene>
<evidence type="ECO:0000259" key="1">
    <source>
        <dbReference type="Pfam" id="PF13649"/>
    </source>
</evidence>
<accession>A0A378TA37</accession>
<dbReference type="AlphaFoldDB" id="A0A378TA37"/>
<protein>
    <submittedName>
        <fullName evidence="2">Type 11 methyltransferase</fullName>
        <ecNumber evidence="2">2.1.1.163</ecNumber>
    </submittedName>
</protein>
<dbReference type="GO" id="GO:0032259">
    <property type="term" value="P:methylation"/>
    <property type="evidence" value="ECO:0007669"/>
    <property type="project" value="UniProtKB-KW"/>
</dbReference>
<dbReference type="InterPro" id="IPR029063">
    <property type="entry name" value="SAM-dependent_MTases_sf"/>
</dbReference>
<dbReference type="EC" id="2.1.1.163" evidence="2"/>